<dbReference type="Gene3D" id="2.102.10.10">
    <property type="entry name" value="Rieske [2Fe-2S] iron-sulphur domain"/>
    <property type="match status" value="1"/>
</dbReference>
<gene>
    <name evidence="4" type="ORF">DFR24_0743</name>
</gene>
<keyword evidence="5" id="KW-1185">Reference proteome</keyword>
<protein>
    <submittedName>
        <fullName evidence="4">Assimilatory nitrite reductase (NAD(P)H) small subunit</fullName>
    </submittedName>
</protein>
<evidence type="ECO:0000256" key="2">
    <source>
        <dbReference type="ARBA" id="ARBA00023063"/>
    </source>
</evidence>
<dbReference type="PROSITE" id="PS51300">
    <property type="entry name" value="NIRD"/>
    <property type="match status" value="1"/>
</dbReference>
<evidence type="ECO:0000313" key="5">
    <source>
        <dbReference type="Proteomes" id="UP000295341"/>
    </source>
</evidence>
<dbReference type="GO" id="GO:0008942">
    <property type="term" value="F:nitrite reductase [NAD(P)H] activity"/>
    <property type="evidence" value="ECO:0007669"/>
    <property type="project" value="InterPro"/>
</dbReference>
<dbReference type="Proteomes" id="UP000295341">
    <property type="component" value="Unassembled WGS sequence"/>
</dbReference>
<dbReference type="PANTHER" id="PTHR40562:SF1">
    <property type="entry name" value="NITRITE REDUCTASE (NADH) SMALL SUBUNIT"/>
    <property type="match status" value="1"/>
</dbReference>
<dbReference type="InterPro" id="IPR012748">
    <property type="entry name" value="Rieske-like_NirD"/>
</dbReference>
<dbReference type="AlphaFoldDB" id="A0A4S3JYX0"/>
<evidence type="ECO:0000256" key="1">
    <source>
        <dbReference type="ARBA" id="ARBA00023002"/>
    </source>
</evidence>
<dbReference type="EMBL" id="SOBT01000008">
    <property type="protein sequence ID" value="TDU31375.1"/>
    <property type="molecule type" value="Genomic_DNA"/>
</dbReference>
<dbReference type="Pfam" id="PF13806">
    <property type="entry name" value="Rieske_2"/>
    <property type="match status" value="1"/>
</dbReference>
<dbReference type="OrthoDB" id="516687at2"/>
<dbReference type="InterPro" id="IPR036922">
    <property type="entry name" value="Rieske_2Fe-2S_sf"/>
</dbReference>
<dbReference type="SUPFAM" id="SSF50022">
    <property type="entry name" value="ISP domain"/>
    <property type="match status" value="1"/>
</dbReference>
<organism evidence="4 5">
    <name type="scientific">Panacagrimonas perspica</name>
    <dbReference type="NCBI Taxonomy" id="381431"/>
    <lineage>
        <taxon>Bacteria</taxon>
        <taxon>Pseudomonadati</taxon>
        <taxon>Pseudomonadota</taxon>
        <taxon>Gammaproteobacteria</taxon>
        <taxon>Nevskiales</taxon>
        <taxon>Nevskiaceae</taxon>
        <taxon>Panacagrimonas</taxon>
    </lineage>
</organism>
<dbReference type="RefSeq" id="WP_133879961.1">
    <property type="nucleotide sequence ID" value="NZ_MWIN01000039.1"/>
</dbReference>
<evidence type="ECO:0000259" key="3">
    <source>
        <dbReference type="Pfam" id="PF13806"/>
    </source>
</evidence>
<accession>A0A4S3JYX0</accession>
<dbReference type="CDD" id="cd03529">
    <property type="entry name" value="Rieske_NirD"/>
    <property type="match status" value="1"/>
</dbReference>
<evidence type="ECO:0000313" key="4">
    <source>
        <dbReference type="EMBL" id="TDU31375.1"/>
    </source>
</evidence>
<dbReference type="PANTHER" id="PTHR40562">
    <property type="match status" value="1"/>
</dbReference>
<dbReference type="GO" id="GO:0051537">
    <property type="term" value="F:2 iron, 2 sulfur cluster binding"/>
    <property type="evidence" value="ECO:0007669"/>
    <property type="project" value="InterPro"/>
</dbReference>
<comment type="caution">
    <text evidence="4">The sequence shown here is derived from an EMBL/GenBank/DDBJ whole genome shotgun (WGS) entry which is preliminary data.</text>
</comment>
<name>A0A4S3JYX0_9GAMM</name>
<keyword evidence="2" id="KW-0534">Nitrate assimilation</keyword>
<feature type="domain" description="Rieske-like [2Fe-2S]" evidence="3">
    <location>
        <begin position="6"/>
        <end position="113"/>
    </location>
</feature>
<keyword evidence="1" id="KW-0560">Oxidoreductase</keyword>
<sequence>MTLAPRWTYVCRVADIVPNTGVCAKVGVNQVAVFRLVSPGGEDEGVYAIDNFEPRSAANVLSRGIVGDSSGEIVVASPVYKNHFCLKTGRCLEDETWSVRPYEVRVSEDGLILVREP</sequence>
<proteinExistence type="predicted"/>
<dbReference type="InterPro" id="IPR017881">
    <property type="entry name" value="NirD"/>
</dbReference>
<reference evidence="4 5" key="1">
    <citation type="submission" date="2019-03" db="EMBL/GenBank/DDBJ databases">
        <title>Genomic Encyclopedia of Type Strains, Phase IV (KMG-IV): sequencing the most valuable type-strain genomes for metagenomic binning, comparative biology and taxonomic classification.</title>
        <authorList>
            <person name="Goeker M."/>
        </authorList>
    </citation>
    <scope>NUCLEOTIDE SEQUENCE [LARGE SCALE GENOMIC DNA]</scope>
    <source>
        <strain evidence="4 5">DSM 26377</strain>
    </source>
</reference>
<dbReference type="GO" id="GO:0042128">
    <property type="term" value="P:nitrate assimilation"/>
    <property type="evidence" value="ECO:0007669"/>
    <property type="project" value="UniProtKB-KW"/>
</dbReference>
<dbReference type="NCBIfam" id="TIGR02378">
    <property type="entry name" value="nirD_assim_sml"/>
    <property type="match status" value="1"/>
</dbReference>